<dbReference type="Gene3D" id="3.40.50.2000">
    <property type="entry name" value="Glycogen Phosphorylase B"/>
    <property type="match status" value="2"/>
</dbReference>
<dbReference type="Pfam" id="PF00534">
    <property type="entry name" value="Glycos_transf_1"/>
    <property type="match status" value="1"/>
</dbReference>
<name>A0AAU7UCD8_9DEIO</name>
<feature type="domain" description="Glycosyl transferase family 1" evidence="1">
    <location>
        <begin position="195"/>
        <end position="361"/>
    </location>
</feature>
<evidence type="ECO:0000259" key="2">
    <source>
        <dbReference type="Pfam" id="PF13439"/>
    </source>
</evidence>
<feature type="domain" description="Glycosyltransferase subfamily 4-like N-terminal" evidence="2">
    <location>
        <begin position="23"/>
        <end position="171"/>
    </location>
</feature>
<protein>
    <submittedName>
        <fullName evidence="3">Glycosyltransferase family 4 protein</fullName>
    </submittedName>
</protein>
<dbReference type="PANTHER" id="PTHR45947">
    <property type="entry name" value="SULFOQUINOVOSYL TRANSFERASE SQD2"/>
    <property type="match status" value="1"/>
</dbReference>
<dbReference type="PANTHER" id="PTHR45947:SF3">
    <property type="entry name" value="SULFOQUINOVOSYL TRANSFERASE SQD2"/>
    <property type="match status" value="1"/>
</dbReference>
<gene>
    <name evidence="3" type="ORF">ABOD76_07555</name>
</gene>
<dbReference type="EMBL" id="CP158299">
    <property type="protein sequence ID" value="XBV86149.1"/>
    <property type="molecule type" value="Genomic_DNA"/>
</dbReference>
<dbReference type="SUPFAM" id="SSF53756">
    <property type="entry name" value="UDP-Glycosyltransferase/glycogen phosphorylase"/>
    <property type="match status" value="1"/>
</dbReference>
<dbReference type="CDD" id="cd03808">
    <property type="entry name" value="GT4_CapM-like"/>
    <property type="match status" value="1"/>
</dbReference>
<dbReference type="InterPro" id="IPR050194">
    <property type="entry name" value="Glycosyltransferase_grp1"/>
</dbReference>
<dbReference type="GO" id="GO:0016758">
    <property type="term" value="F:hexosyltransferase activity"/>
    <property type="evidence" value="ECO:0007669"/>
    <property type="project" value="TreeGrafter"/>
</dbReference>
<dbReference type="KEGG" id="dsc:ABOD76_07555"/>
<evidence type="ECO:0000259" key="1">
    <source>
        <dbReference type="Pfam" id="PF00534"/>
    </source>
</evidence>
<reference evidence="3" key="1">
    <citation type="submission" date="2024-06" db="EMBL/GenBank/DDBJ databases">
        <title>Draft Genome Sequence of Deinococcus sonorensis Type Strain KR-87, a Biofilm Producing Representative of the Genus Deinococcus.</title>
        <authorList>
            <person name="Boren L.S."/>
            <person name="Grosso R.A."/>
            <person name="Hugenberg-Cox A.N."/>
            <person name="Hill J.T.E."/>
            <person name="Albert C.M."/>
            <person name="Tuohy J.M."/>
        </authorList>
    </citation>
    <scope>NUCLEOTIDE SEQUENCE</scope>
    <source>
        <strain evidence="3">KR-87</strain>
    </source>
</reference>
<organism evidence="3">
    <name type="scientific">Deinococcus sonorensis KR-87</name>
    <dbReference type="NCBI Taxonomy" id="694439"/>
    <lineage>
        <taxon>Bacteria</taxon>
        <taxon>Thermotogati</taxon>
        <taxon>Deinococcota</taxon>
        <taxon>Deinococci</taxon>
        <taxon>Deinococcales</taxon>
        <taxon>Deinococcaceae</taxon>
        <taxon>Deinococcus</taxon>
    </lineage>
</organism>
<proteinExistence type="predicted"/>
<accession>A0AAU7UCD8</accession>
<dbReference type="InterPro" id="IPR001296">
    <property type="entry name" value="Glyco_trans_1"/>
</dbReference>
<dbReference type="InterPro" id="IPR028098">
    <property type="entry name" value="Glyco_trans_4-like_N"/>
</dbReference>
<dbReference type="RefSeq" id="WP_350244202.1">
    <property type="nucleotide sequence ID" value="NZ_CP158299.1"/>
</dbReference>
<evidence type="ECO:0000313" key="3">
    <source>
        <dbReference type="EMBL" id="XBV86149.1"/>
    </source>
</evidence>
<dbReference type="Pfam" id="PF13439">
    <property type="entry name" value="Glyco_transf_4"/>
    <property type="match status" value="1"/>
</dbReference>
<sequence>MPKRLLYMVTVPVSARTFLTGQLKALKKYDYEVHVASSPQPVEELLRVADNEGVSAHFVPLVREISIKEDFKALIATWRLMRRIRPDITNVGTPKAGLIGGLASALSGTPARVYTLRGLRLETTSGIRRQLLIWMEQLACASAHRVVCVSPSLRERAVELRLTPPDKAVVLGAGSSNGLDSERFMPTSDLLRRAEEIRTFLNLPAGPPTIGFVGRFVKDKGITELIEAFEMLSIEMPDLRLLLLGRYEEGDPVPSNIRHKIESHPNIICPGFVTDTSPYYYLMDLLAFPTHREGFGNVALEAAAAGIPVVATTATGVIDAVQHGITGLIVPVNNSKALADAIQFLIYEPNTAAAMGNAGRARVQRDFQPQRIWQLLDSLYEELMEEHHARRRKNAQKTRIFIKHITHLVLAISTRVLKHISVHLVSPLIKSKRR</sequence>
<dbReference type="AlphaFoldDB" id="A0AAU7UCD8"/>